<accession>U6H928</accession>
<dbReference type="AlphaFoldDB" id="U6H928"/>
<feature type="chain" id="PRO_5004671779" evidence="2">
    <location>
        <begin position="28"/>
        <end position="538"/>
    </location>
</feature>
<gene>
    <name evidence="3" type="ORF">EPH_0075320</name>
</gene>
<reference evidence="3" key="1">
    <citation type="submission" date="2013-10" db="EMBL/GenBank/DDBJ databases">
        <title>Genomic analysis of the causative agents of coccidiosis in chickens.</title>
        <authorList>
            <person name="Reid A.J."/>
            <person name="Blake D."/>
            <person name="Billington K."/>
            <person name="Browne H."/>
            <person name="Dunn M."/>
            <person name="Hung S."/>
            <person name="Kawahara F."/>
            <person name="Miranda-Saavedra D."/>
            <person name="Mourier T."/>
            <person name="Nagra H."/>
            <person name="Otto T.D."/>
            <person name="Rawlings N."/>
            <person name="Sanchez A."/>
            <person name="Sanders M."/>
            <person name="Subramaniam C."/>
            <person name="Tay Y."/>
            <person name="Dear P."/>
            <person name="Doerig C."/>
            <person name="Gruber A."/>
            <person name="Parkinson J."/>
            <person name="Shirley M."/>
            <person name="Wan K.L."/>
            <person name="Berriman M."/>
            <person name="Tomley F."/>
            <person name="Pain A."/>
        </authorList>
    </citation>
    <scope>NUCLEOTIDE SEQUENCE [LARGE SCALE GENOMIC DNA]</scope>
    <source>
        <strain evidence="3">Houghton</strain>
    </source>
</reference>
<sequence>MGVQAWRWAAPAFLGVAFLRCPQRTEAGWHERANRGLEDVMIGSGPTTTVKYPTYTHGPSGGLDATITFAEPAWYQQDTLTEGNGETAFAEQPSFQPVYVPPQPGHPGSSLLSLAKVLQKSNPSVQAALLRHFCHSVARLATRFVGFDSSMARNDNSSKEKDSISGGKAYTEAVERRIATLTAKLTGVLGAADGSSQSPKMLTKFMLTPFGKLLQEIESLLVEIAMHGDANLMISALSQLGPHIVQGLAYLEAPQSQGVAGPLEPARENCLKRARELDSALFAGQADLEGVLRAYPRDFQEDELERVKQIATLEGLDKVPYIPPVWETGSHGNLGANDGDKRSRAASAILVCLLFFTLYYTTTAAMSPPVKERKSINRRGGWHHRRTGTRDDDDGGYVETGFHHGAGQGMQWPSSEAERAHQAAFAGMQQQMGSQDMYYPDGFTATGAGGQGNYWASQGFPSSSSFQSQYGWQQPYPAPPDYAPPAYSPPSHMQQQNFGEAGRVTPSAPPFPGDVTPPGFPPPPPYSEAVKLAPYRPK</sequence>
<feature type="compositionally biased region" description="Low complexity" evidence="1">
    <location>
        <begin position="466"/>
        <end position="475"/>
    </location>
</feature>
<feature type="compositionally biased region" description="Pro residues" evidence="1">
    <location>
        <begin position="476"/>
        <end position="488"/>
    </location>
</feature>
<protein>
    <submittedName>
        <fullName evidence="3">Uncharacterized protein</fullName>
    </submittedName>
</protein>
<dbReference type="VEuPathDB" id="ToxoDB:EPH_0075320"/>
<proteinExistence type="predicted"/>
<dbReference type="Proteomes" id="UP000018201">
    <property type="component" value="Unassembled WGS sequence"/>
</dbReference>
<evidence type="ECO:0000313" key="4">
    <source>
        <dbReference type="Proteomes" id="UP000018201"/>
    </source>
</evidence>
<organism evidence="3 4">
    <name type="scientific">Eimeria praecox</name>
    <dbReference type="NCBI Taxonomy" id="51316"/>
    <lineage>
        <taxon>Eukaryota</taxon>
        <taxon>Sar</taxon>
        <taxon>Alveolata</taxon>
        <taxon>Apicomplexa</taxon>
        <taxon>Conoidasida</taxon>
        <taxon>Coccidia</taxon>
        <taxon>Eucoccidiorida</taxon>
        <taxon>Eimeriorina</taxon>
        <taxon>Eimeriidae</taxon>
        <taxon>Eimeria</taxon>
    </lineage>
</organism>
<keyword evidence="4" id="KW-1185">Reference proteome</keyword>
<keyword evidence="2" id="KW-0732">Signal</keyword>
<dbReference type="OrthoDB" id="348040at2759"/>
<evidence type="ECO:0000256" key="1">
    <source>
        <dbReference type="SAM" id="MobiDB-lite"/>
    </source>
</evidence>
<feature type="compositionally biased region" description="Basic residues" evidence="1">
    <location>
        <begin position="376"/>
        <end position="387"/>
    </location>
</feature>
<feature type="region of interest" description="Disordered" evidence="1">
    <location>
        <begin position="371"/>
        <end position="396"/>
    </location>
</feature>
<name>U6H928_9EIME</name>
<reference evidence="3" key="2">
    <citation type="submission" date="2013-10" db="EMBL/GenBank/DDBJ databases">
        <authorList>
            <person name="Aslett M."/>
        </authorList>
    </citation>
    <scope>NUCLEOTIDE SEQUENCE [LARGE SCALE GENOMIC DNA]</scope>
    <source>
        <strain evidence="3">Houghton</strain>
    </source>
</reference>
<evidence type="ECO:0000313" key="3">
    <source>
        <dbReference type="EMBL" id="CDI87164.1"/>
    </source>
</evidence>
<dbReference type="EMBL" id="HG696857">
    <property type="protein sequence ID" value="CDI87164.1"/>
    <property type="molecule type" value="Genomic_DNA"/>
</dbReference>
<feature type="signal peptide" evidence="2">
    <location>
        <begin position="1"/>
        <end position="27"/>
    </location>
</feature>
<evidence type="ECO:0000256" key="2">
    <source>
        <dbReference type="SAM" id="SignalP"/>
    </source>
</evidence>
<feature type="region of interest" description="Disordered" evidence="1">
    <location>
        <begin position="466"/>
        <end position="538"/>
    </location>
</feature>